<evidence type="ECO:0000256" key="1">
    <source>
        <dbReference type="ARBA" id="ARBA00022801"/>
    </source>
</evidence>
<feature type="domain" description="Peptidase S9 prolyl oligopeptidase catalytic" evidence="2">
    <location>
        <begin position="2"/>
        <end position="199"/>
    </location>
</feature>
<comment type="caution">
    <text evidence="3">The sequence shown here is derived from an EMBL/GenBank/DDBJ whole genome shotgun (WGS) entry which is preliminary data.</text>
</comment>
<dbReference type="PANTHER" id="PTHR42776">
    <property type="entry name" value="SERINE PEPTIDASE S9 FAMILY MEMBER"/>
    <property type="match status" value="1"/>
</dbReference>
<dbReference type="AlphaFoldDB" id="A0ABD0YM71"/>
<gene>
    <name evidence="3" type="ORF">AAG570_010288</name>
</gene>
<dbReference type="EMBL" id="JBFDAA010000005">
    <property type="protein sequence ID" value="KAL1132332.1"/>
    <property type="molecule type" value="Genomic_DNA"/>
</dbReference>
<reference evidence="3 4" key="1">
    <citation type="submission" date="2024-07" db="EMBL/GenBank/DDBJ databases">
        <title>Chromosome-level genome assembly of the water stick insect Ranatra chinensis (Heteroptera: Nepidae).</title>
        <authorList>
            <person name="Liu X."/>
        </authorList>
    </citation>
    <scope>NUCLEOTIDE SEQUENCE [LARGE SCALE GENOMIC DNA]</scope>
    <source>
        <strain evidence="3">Cailab_2021Rc</strain>
        <tissue evidence="3">Muscle</tissue>
    </source>
</reference>
<dbReference type="InterPro" id="IPR029058">
    <property type="entry name" value="AB_hydrolase_fold"/>
</dbReference>
<dbReference type="Gene3D" id="3.40.50.1820">
    <property type="entry name" value="alpha/beta hydrolase"/>
    <property type="match status" value="1"/>
</dbReference>
<keyword evidence="4" id="KW-1185">Reference proteome</keyword>
<dbReference type="InterPro" id="IPR001375">
    <property type="entry name" value="Peptidase_S9_cat"/>
</dbReference>
<accession>A0ABD0YM71</accession>
<dbReference type="SUPFAM" id="SSF53474">
    <property type="entry name" value="alpha/beta-Hydrolases"/>
    <property type="match status" value="1"/>
</dbReference>
<keyword evidence="1" id="KW-0378">Hydrolase</keyword>
<evidence type="ECO:0000313" key="3">
    <source>
        <dbReference type="EMBL" id="KAL1132332.1"/>
    </source>
</evidence>
<dbReference type="GO" id="GO:0016787">
    <property type="term" value="F:hydrolase activity"/>
    <property type="evidence" value="ECO:0007669"/>
    <property type="project" value="UniProtKB-KW"/>
</dbReference>
<sequence length="203" mass="22651">MLMVNYRGSIGSGQSSVDFLLGRVGTTDVSDMHQVVCQVIKENTHLDPNKCVLFGGSHGGFLVLHLSGQYPSEFKSCVALNPVVDLPTFSGSDIPDWAVVEAGFDYTPTLELTSEMFEKMRKASPIQYVPQVEAPTLLLLGKKDLRVPCYQGLAYYHALKARNVKTKVLMYDDNHPLSQTMHEADFAINTVLWFLENINHEIE</sequence>
<proteinExistence type="predicted"/>
<name>A0ABD0YM71_9HEMI</name>
<dbReference type="Pfam" id="PF00326">
    <property type="entry name" value="Peptidase_S9"/>
    <property type="match status" value="1"/>
</dbReference>
<dbReference type="Proteomes" id="UP001558652">
    <property type="component" value="Unassembled WGS sequence"/>
</dbReference>
<organism evidence="3 4">
    <name type="scientific">Ranatra chinensis</name>
    <dbReference type="NCBI Taxonomy" id="642074"/>
    <lineage>
        <taxon>Eukaryota</taxon>
        <taxon>Metazoa</taxon>
        <taxon>Ecdysozoa</taxon>
        <taxon>Arthropoda</taxon>
        <taxon>Hexapoda</taxon>
        <taxon>Insecta</taxon>
        <taxon>Pterygota</taxon>
        <taxon>Neoptera</taxon>
        <taxon>Paraneoptera</taxon>
        <taxon>Hemiptera</taxon>
        <taxon>Heteroptera</taxon>
        <taxon>Panheteroptera</taxon>
        <taxon>Nepomorpha</taxon>
        <taxon>Nepidae</taxon>
        <taxon>Ranatrinae</taxon>
        <taxon>Ranatra</taxon>
    </lineage>
</organism>
<evidence type="ECO:0000313" key="4">
    <source>
        <dbReference type="Proteomes" id="UP001558652"/>
    </source>
</evidence>
<dbReference type="PANTHER" id="PTHR42776:SF4">
    <property type="entry name" value="ACYLAMINO-ACID-RELEASING ENZYME"/>
    <property type="match status" value="1"/>
</dbReference>
<evidence type="ECO:0000259" key="2">
    <source>
        <dbReference type="Pfam" id="PF00326"/>
    </source>
</evidence>
<protein>
    <recommendedName>
        <fullName evidence="2">Peptidase S9 prolyl oligopeptidase catalytic domain-containing protein</fullName>
    </recommendedName>
</protein>